<dbReference type="EMBL" id="JASBNA010000004">
    <property type="protein sequence ID" value="KAK7692139.1"/>
    <property type="molecule type" value="Genomic_DNA"/>
</dbReference>
<keyword evidence="3" id="KW-1185">Reference proteome</keyword>
<gene>
    <name evidence="2" type="ORF">QCA50_003758</name>
</gene>
<dbReference type="Pfam" id="PF20236">
    <property type="entry name" value="DUF6593"/>
    <property type="match status" value="1"/>
</dbReference>
<feature type="domain" description="DUF6593" evidence="1">
    <location>
        <begin position="18"/>
        <end position="179"/>
    </location>
</feature>
<evidence type="ECO:0000259" key="1">
    <source>
        <dbReference type="Pfam" id="PF20236"/>
    </source>
</evidence>
<organism evidence="2 3">
    <name type="scientific">Cerrena zonata</name>
    <dbReference type="NCBI Taxonomy" id="2478898"/>
    <lineage>
        <taxon>Eukaryota</taxon>
        <taxon>Fungi</taxon>
        <taxon>Dikarya</taxon>
        <taxon>Basidiomycota</taxon>
        <taxon>Agaricomycotina</taxon>
        <taxon>Agaricomycetes</taxon>
        <taxon>Polyporales</taxon>
        <taxon>Cerrenaceae</taxon>
        <taxon>Cerrena</taxon>
    </lineage>
</organism>
<comment type="caution">
    <text evidence="2">The sequence shown here is derived from an EMBL/GenBank/DDBJ whole genome shotgun (WGS) entry which is preliminary data.</text>
</comment>
<dbReference type="Proteomes" id="UP001385951">
    <property type="component" value="Unassembled WGS sequence"/>
</dbReference>
<reference evidence="2 3" key="1">
    <citation type="submission" date="2022-09" db="EMBL/GenBank/DDBJ databases">
        <authorList>
            <person name="Palmer J.M."/>
        </authorList>
    </citation>
    <scope>NUCLEOTIDE SEQUENCE [LARGE SCALE GENOMIC DNA]</scope>
    <source>
        <strain evidence="2 3">DSM 7382</strain>
    </source>
</reference>
<protein>
    <recommendedName>
        <fullName evidence="1">DUF6593 domain-containing protein</fullName>
    </recommendedName>
</protein>
<dbReference type="AlphaFoldDB" id="A0AAW0GRE9"/>
<evidence type="ECO:0000313" key="3">
    <source>
        <dbReference type="Proteomes" id="UP001385951"/>
    </source>
</evidence>
<proteinExistence type="predicted"/>
<accession>A0AAW0GRE9</accession>
<dbReference type="InterPro" id="IPR046528">
    <property type="entry name" value="DUF6593"/>
</dbReference>
<name>A0AAW0GRE9_9APHY</name>
<evidence type="ECO:0000313" key="2">
    <source>
        <dbReference type="EMBL" id="KAK7692139.1"/>
    </source>
</evidence>
<sequence length="189" mass="21889">MPPPTRPKPPHKIEMTANSLRNTTFATDDDTIYYEVVTRFWHPHLTKINKTDMETREVSVAAEIERVPGGETRVRFGDKGDWMSASEFVKFDQEKIGGTFTANANVAYKWRTKKGRLQLVKADDGESEALAEFHSHKRHFLVFRMSSHAYLEVKPIPEVTSALERLIVSYLLVERKRRDSRLRVKVERS</sequence>